<reference evidence="3" key="1">
    <citation type="journal article" date="2019" name="Int. J. Syst. Evol. Microbiol.">
        <title>The Global Catalogue of Microorganisms (GCM) 10K type strain sequencing project: providing services to taxonomists for standard genome sequencing and annotation.</title>
        <authorList>
            <consortium name="The Broad Institute Genomics Platform"/>
            <consortium name="The Broad Institute Genome Sequencing Center for Infectious Disease"/>
            <person name="Wu L."/>
            <person name="Ma J."/>
        </authorList>
    </citation>
    <scope>NUCLEOTIDE SEQUENCE [LARGE SCALE GENOMIC DNA]</scope>
    <source>
        <strain evidence="3">CCUG 56098</strain>
    </source>
</reference>
<evidence type="ECO:0000259" key="1">
    <source>
        <dbReference type="Pfam" id="PF25056"/>
    </source>
</evidence>
<proteinExistence type="predicted"/>
<dbReference type="Proteomes" id="UP001597086">
    <property type="component" value="Unassembled WGS sequence"/>
</dbReference>
<organism evidence="2 3">
    <name type="scientific">Winogradskyella rapida</name>
    <dbReference type="NCBI Taxonomy" id="549701"/>
    <lineage>
        <taxon>Bacteria</taxon>
        <taxon>Pseudomonadati</taxon>
        <taxon>Bacteroidota</taxon>
        <taxon>Flavobacteriia</taxon>
        <taxon>Flavobacteriales</taxon>
        <taxon>Flavobacteriaceae</taxon>
        <taxon>Winogradskyella</taxon>
    </lineage>
</organism>
<dbReference type="EMBL" id="JBHTKM010000048">
    <property type="protein sequence ID" value="MFD1015568.1"/>
    <property type="molecule type" value="Genomic_DNA"/>
</dbReference>
<evidence type="ECO:0000313" key="3">
    <source>
        <dbReference type="Proteomes" id="UP001597086"/>
    </source>
</evidence>
<evidence type="ECO:0000313" key="2">
    <source>
        <dbReference type="EMBL" id="MFD1015568.1"/>
    </source>
</evidence>
<protein>
    <recommendedName>
        <fullName evidence="1">DUF7793 domain-containing protein</fullName>
    </recommendedName>
</protein>
<dbReference type="RefSeq" id="WP_386115426.1">
    <property type="nucleotide sequence ID" value="NZ_JBHTKM010000048.1"/>
</dbReference>
<keyword evidence="3" id="KW-1185">Reference proteome</keyword>
<feature type="domain" description="DUF7793" evidence="1">
    <location>
        <begin position="46"/>
        <end position="120"/>
    </location>
</feature>
<name>A0ABW3KSC1_9FLAO</name>
<dbReference type="Pfam" id="PF25056">
    <property type="entry name" value="DUF7793"/>
    <property type="match status" value="1"/>
</dbReference>
<accession>A0ABW3KSC1</accession>
<sequence length="122" mass="14171">MKTYKLSFGEISILNPKLAEVIINEGVIMDVDMVVDYHKFLMDHLEAPFALLVNKKHSYTYTFEAQKNIVNHDVTKAIAVVNKVYASKLATDVLININRESKWNIKTFREREEALKWLEEQA</sequence>
<comment type="caution">
    <text evidence="2">The sequence shown here is derived from an EMBL/GenBank/DDBJ whole genome shotgun (WGS) entry which is preliminary data.</text>
</comment>
<gene>
    <name evidence="2" type="ORF">ACFQ13_06530</name>
</gene>
<dbReference type="InterPro" id="IPR056695">
    <property type="entry name" value="DUF7793"/>
</dbReference>